<gene>
    <name evidence="6" type="ORF">ALC57_12823</name>
</gene>
<keyword evidence="1" id="KW-0479">Metal-binding</keyword>
<keyword evidence="7" id="KW-1185">Reference proteome</keyword>
<sequence length="208" mass="24829">MAEQGATYFREVFPVRRWIRRHYTKIPGRRTANCKHCPDLVPIRPSIMLHDHLVKAHSNELTEDEKKDKLTYWVWDHFTIKDTQYATCNICGSELKSTIRNLHQHLKFVHGILPPCTDDMDNVRRNTANCNHCPKQIAIQPMIFLFNHLVQEHSNELTEGEKEDKLLHWLWDYFTLQDTRYARCNICGKNLKCNRIDYLRRHLKHMHG</sequence>
<keyword evidence="3" id="KW-0862">Zinc</keyword>
<dbReference type="InterPro" id="IPR003656">
    <property type="entry name" value="Znf_BED"/>
</dbReference>
<evidence type="ECO:0000256" key="4">
    <source>
        <dbReference type="PROSITE-ProRule" id="PRU00027"/>
    </source>
</evidence>
<dbReference type="InterPro" id="IPR036236">
    <property type="entry name" value="Znf_C2H2_sf"/>
</dbReference>
<protein>
    <recommendedName>
        <fullName evidence="5">BED-type domain-containing protein</fullName>
    </recommendedName>
</protein>
<dbReference type="SUPFAM" id="SSF57667">
    <property type="entry name" value="beta-beta-alpha zinc fingers"/>
    <property type="match status" value="1"/>
</dbReference>
<evidence type="ECO:0000256" key="2">
    <source>
        <dbReference type="ARBA" id="ARBA00022771"/>
    </source>
</evidence>
<evidence type="ECO:0000313" key="6">
    <source>
        <dbReference type="EMBL" id="KYN14962.1"/>
    </source>
</evidence>
<dbReference type="AlphaFoldDB" id="A0A151J0I1"/>
<dbReference type="Pfam" id="PF02892">
    <property type="entry name" value="zf-BED"/>
    <property type="match status" value="2"/>
</dbReference>
<dbReference type="Proteomes" id="UP000078492">
    <property type="component" value="Unassembled WGS sequence"/>
</dbReference>
<dbReference type="SMART" id="SM00614">
    <property type="entry name" value="ZnF_BED"/>
    <property type="match status" value="2"/>
</dbReference>
<reference evidence="6 7" key="1">
    <citation type="submission" date="2015-09" db="EMBL/GenBank/DDBJ databases">
        <title>Trachymyrmex cornetzi WGS genome.</title>
        <authorList>
            <person name="Nygaard S."/>
            <person name="Hu H."/>
            <person name="Boomsma J."/>
            <person name="Zhang G."/>
        </authorList>
    </citation>
    <scope>NUCLEOTIDE SEQUENCE [LARGE SCALE GENOMIC DNA]</scope>
    <source>
        <strain evidence="6">Tcor2-1</strain>
        <tissue evidence="6">Whole body</tissue>
    </source>
</reference>
<name>A0A151J0I1_9HYME</name>
<evidence type="ECO:0000259" key="5">
    <source>
        <dbReference type="PROSITE" id="PS50808"/>
    </source>
</evidence>
<evidence type="ECO:0000256" key="3">
    <source>
        <dbReference type="ARBA" id="ARBA00022833"/>
    </source>
</evidence>
<accession>A0A151J0I1</accession>
<proteinExistence type="predicted"/>
<organism evidence="6 7">
    <name type="scientific">Trachymyrmex cornetzi</name>
    <dbReference type="NCBI Taxonomy" id="471704"/>
    <lineage>
        <taxon>Eukaryota</taxon>
        <taxon>Metazoa</taxon>
        <taxon>Ecdysozoa</taxon>
        <taxon>Arthropoda</taxon>
        <taxon>Hexapoda</taxon>
        <taxon>Insecta</taxon>
        <taxon>Pterygota</taxon>
        <taxon>Neoptera</taxon>
        <taxon>Endopterygota</taxon>
        <taxon>Hymenoptera</taxon>
        <taxon>Apocrita</taxon>
        <taxon>Aculeata</taxon>
        <taxon>Formicoidea</taxon>
        <taxon>Formicidae</taxon>
        <taxon>Myrmicinae</taxon>
        <taxon>Trachymyrmex</taxon>
    </lineage>
</organism>
<evidence type="ECO:0000256" key="1">
    <source>
        <dbReference type="ARBA" id="ARBA00022723"/>
    </source>
</evidence>
<feature type="domain" description="BED-type" evidence="5">
    <location>
        <begin position="165"/>
        <end position="208"/>
    </location>
</feature>
<dbReference type="PROSITE" id="PS50808">
    <property type="entry name" value="ZF_BED"/>
    <property type="match status" value="1"/>
</dbReference>
<dbReference type="EMBL" id="KQ980634">
    <property type="protein sequence ID" value="KYN14962.1"/>
    <property type="molecule type" value="Genomic_DNA"/>
</dbReference>
<evidence type="ECO:0000313" key="7">
    <source>
        <dbReference type="Proteomes" id="UP000078492"/>
    </source>
</evidence>
<keyword evidence="2 4" id="KW-0863">Zinc-finger</keyword>
<dbReference type="GO" id="GO:0003677">
    <property type="term" value="F:DNA binding"/>
    <property type="evidence" value="ECO:0007669"/>
    <property type="project" value="InterPro"/>
</dbReference>
<dbReference type="GO" id="GO:0008270">
    <property type="term" value="F:zinc ion binding"/>
    <property type="evidence" value="ECO:0007669"/>
    <property type="project" value="UniProtKB-KW"/>
</dbReference>